<accession>A0ABR2D8M0</accession>
<evidence type="ECO:0000313" key="1">
    <source>
        <dbReference type="EMBL" id="KAK8532322.1"/>
    </source>
</evidence>
<evidence type="ECO:0000313" key="2">
    <source>
        <dbReference type="Proteomes" id="UP001472677"/>
    </source>
</evidence>
<organism evidence="1 2">
    <name type="scientific">Hibiscus sabdariffa</name>
    <name type="common">roselle</name>
    <dbReference type="NCBI Taxonomy" id="183260"/>
    <lineage>
        <taxon>Eukaryota</taxon>
        <taxon>Viridiplantae</taxon>
        <taxon>Streptophyta</taxon>
        <taxon>Embryophyta</taxon>
        <taxon>Tracheophyta</taxon>
        <taxon>Spermatophyta</taxon>
        <taxon>Magnoliopsida</taxon>
        <taxon>eudicotyledons</taxon>
        <taxon>Gunneridae</taxon>
        <taxon>Pentapetalae</taxon>
        <taxon>rosids</taxon>
        <taxon>malvids</taxon>
        <taxon>Malvales</taxon>
        <taxon>Malvaceae</taxon>
        <taxon>Malvoideae</taxon>
        <taxon>Hibiscus</taxon>
    </lineage>
</organism>
<proteinExistence type="predicted"/>
<protein>
    <recommendedName>
        <fullName evidence="3">RNase H type-1 domain-containing protein</fullName>
    </recommendedName>
</protein>
<name>A0ABR2D8M0_9ROSI</name>
<evidence type="ECO:0008006" key="3">
    <source>
        <dbReference type="Google" id="ProtNLM"/>
    </source>
</evidence>
<comment type="caution">
    <text evidence="1">The sequence shown here is derived from an EMBL/GenBank/DDBJ whole genome shotgun (WGS) entry which is preliminary data.</text>
</comment>
<keyword evidence="2" id="KW-1185">Reference proteome</keyword>
<gene>
    <name evidence="1" type="ORF">V6N12_053766</name>
</gene>
<dbReference type="Proteomes" id="UP001472677">
    <property type="component" value="Unassembled WGS sequence"/>
</dbReference>
<sequence length="105" mass="11511">MLIGLPVFQDGLHWLPIVFKINSDCTRREEDGMASCGGLIPGSTGAWILGFAKSIGNISFQHAHRKGNKVVDQIAKLVLLDTVEVKLFTIPPHVVGRLLHADIRD</sequence>
<reference evidence="1 2" key="1">
    <citation type="journal article" date="2024" name="G3 (Bethesda)">
        <title>Genome assembly of Hibiscus sabdariffa L. provides insights into metabolisms of medicinal natural products.</title>
        <authorList>
            <person name="Kim T."/>
        </authorList>
    </citation>
    <scope>NUCLEOTIDE SEQUENCE [LARGE SCALE GENOMIC DNA]</scope>
    <source>
        <strain evidence="1">TK-2024</strain>
        <tissue evidence="1">Old leaves</tissue>
    </source>
</reference>
<dbReference type="EMBL" id="JBBPBM010000034">
    <property type="protein sequence ID" value="KAK8532322.1"/>
    <property type="molecule type" value="Genomic_DNA"/>
</dbReference>